<organism evidence="2 3">
    <name type="scientific">Mucilaginibacter glaciei</name>
    <dbReference type="NCBI Taxonomy" id="2772109"/>
    <lineage>
        <taxon>Bacteria</taxon>
        <taxon>Pseudomonadati</taxon>
        <taxon>Bacteroidota</taxon>
        <taxon>Sphingobacteriia</taxon>
        <taxon>Sphingobacteriales</taxon>
        <taxon>Sphingobacteriaceae</taxon>
        <taxon>Mucilaginibacter</taxon>
    </lineage>
</organism>
<evidence type="ECO:0000313" key="2">
    <source>
        <dbReference type="EMBL" id="MBD1395134.1"/>
    </source>
</evidence>
<comment type="caution">
    <text evidence="2">The sequence shown here is derived from an EMBL/GenBank/DDBJ whole genome shotgun (WGS) entry which is preliminary data.</text>
</comment>
<dbReference type="AlphaFoldDB" id="A0A926P0M6"/>
<dbReference type="InterPro" id="IPR046741">
    <property type="entry name" value="DUF6791"/>
</dbReference>
<dbReference type="RefSeq" id="WP_191165458.1">
    <property type="nucleotide sequence ID" value="NZ_JACWMX010000009.1"/>
</dbReference>
<feature type="domain" description="DUF6791" evidence="1">
    <location>
        <begin position="10"/>
        <end position="144"/>
    </location>
</feature>
<evidence type="ECO:0000259" key="1">
    <source>
        <dbReference type="Pfam" id="PF20590"/>
    </source>
</evidence>
<dbReference type="EMBL" id="JACWMX010000009">
    <property type="protein sequence ID" value="MBD1395134.1"/>
    <property type="molecule type" value="Genomic_DNA"/>
</dbReference>
<gene>
    <name evidence="2" type="ORF">IDJ76_18665</name>
</gene>
<name>A0A926P0M6_9SPHI</name>
<dbReference type="Proteomes" id="UP000619078">
    <property type="component" value="Unassembled WGS sequence"/>
</dbReference>
<accession>A0A926P0M6</accession>
<sequence>MQQQLISLSPDLARLEAEGFDISVDGAYLITRRLPYVDAQKKVQYGTLICVLTLATPTRTGQPQDHTSYFCGETPCDSLGVGLTGLVNNSNKQQLTNMLVADHYFSSKPASGNYPDFYEKVSTYAKIIGVQAQAIDPAVTWKPLKQ</sequence>
<evidence type="ECO:0000313" key="3">
    <source>
        <dbReference type="Proteomes" id="UP000619078"/>
    </source>
</evidence>
<proteinExistence type="predicted"/>
<protein>
    <recommendedName>
        <fullName evidence="1">DUF6791 domain-containing protein</fullName>
    </recommendedName>
</protein>
<keyword evidence="3" id="KW-1185">Reference proteome</keyword>
<dbReference type="Pfam" id="PF20590">
    <property type="entry name" value="DUF6791"/>
    <property type="match status" value="1"/>
</dbReference>
<reference evidence="2" key="1">
    <citation type="submission" date="2020-09" db="EMBL/GenBank/DDBJ databases">
        <title>Novel species of Mucilaginibacter isolated from a glacier on the Tibetan Plateau.</title>
        <authorList>
            <person name="Liu Q."/>
            <person name="Xin Y.-H."/>
        </authorList>
    </citation>
    <scope>NUCLEOTIDE SEQUENCE</scope>
    <source>
        <strain evidence="2">ZB1P21</strain>
    </source>
</reference>